<evidence type="ECO:0000313" key="1">
    <source>
        <dbReference type="EMBL" id="GFT58758.1"/>
    </source>
</evidence>
<gene>
    <name evidence="1" type="primary">NCL1_43376</name>
    <name evidence="1" type="ORF">NPIL_38811</name>
</gene>
<dbReference type="Proteomes" id="UP000887013">
    <property type="component" value="Unassembled WGS sequence"/>
</dbReference>
<protein>
    <submittedName>
        <fullName evidence="1">Histone-lysine N-methyltransferase EHMT1</fullName>
    </submittedName>
</protein>
<keyword evidence="2" id="KW-1185">Reference proteome</keyword>
<name>A0A8X6P9G4_NEPPI</name>
<organism evidence="1 2">
    <name type="scientific">Nephila pilipes</name>
    <name type="common">Giant wood spider</name>
    <name type="synonym">Nephila maculata</name>
    <dbReference type="NCBI Taxonomy" id="299642"/>
    <lineage>
        <taxon>Eukaryota</taxon>
        <taxon>Metazoa</taxon>
        <taxon>Ecdysozoa</taxon>
        <taxon>Arthropoda</taxon>
        <taxon>Chelicerata</taxon>
        <taxon>Arachnida</taxon>
        <taxon>Araneae</taxon>
        <taxon>Araneomorphae</taxon>
        <taxon>Entelegynae</taxon>
        <taxon>Araneoidea</taxon>
        <taxon>Nephilidae</taxon>
        <taxon>Nephila</taxon>
    </lineage>
</organism>
<reference evidence="1" key="1">
    <citation type="submission" date="2020-08" db="EMBL/GenBank/DDBJ databases">
        <title>Multicomponent nature underlies the extraordinary mechanical properties of spider dragline silk.</title>
        <authorList>
            <person name="Kono N."/>
            <person name="Nakamura H."/>
            <person name="Mori M."/>
            <person name="Yoshida Y."/>
            <person name="Ohtoshi R."/>
            <person name="Malay A.D."/>
            <person name="Moran D.A.P."/>
            <person name="Tomita M."/>
            <person name="Numata K."/>
            <person name="Arakawa K."/>
        </authorList>
    </citation>
    <scope>NUCLEOTIDE SEQUENCE</scope>
</reference>
<proteinExistence type="predicted"/>
<sequence length="149" mass="16669">MLNTVSTEVNIIYKNNGLTTFIAHLIPDETNIDVSGSPCLTINTDFNLHVVENMDYEILDKRDVPENVLVSASVALFKIIPHQSVDQNVSLRTEYIKIPFNDSMNIQGDINCSAGYFTCEEASDGLDNKFTQTSVSEDGDMLYDIRPEK</sequence>
<dbReference type="EMBL" id="BMAW01067234">
    <property type="protein sequence ID" value="GFT58758.1"/>
    <property type="molecule type" value="Genomic_DNA"/>
</dbReference>
<evidence type="ECO:0000313" key="2">
    <source>
        <dbReference type="Proteomes" id="UP000887013"/>
    </source>
</evidence>
<comment type="caution">
    <text evidence="1">The sequence shown here is derived from an EMBL/GenBank/DDBJ whole genome shotgun (WGS) entry which is preliminary data.</text>
</comment>
<accession>A0A8X6P9G4</accession>
<dbReference type="AlphaFoldDB" id="A0A8X6P9G4"/>